<keyword evidence="8" id="KW-1185">Reference proteome</keyword>
<sequence length="500" mass="54706">MIENLLILAPLLLTLVLALTLRNTLIALGLGTLAGALILSQFDLFETAQYLSQLTISQFYADQHWKSWHIDVLLTMLLLGIMTKLLSRSHAVIEFSQWVHHRIRSPRQARVGVILLGWFVFIDGLFSCLAVGNVCQPLSGKYHIRRDQLAYFVDSNASPVCSLLPFSSWGPFIIALLAGLSFLPGLALSNFIDIAQTNFYAIIALVISFIVAWFGIGFGQAQNQEIRHSDGNAQGSPWLLATPLLTLLIGSTILMLWSGAVAANNWQINDWLTHADVGATMRNASALSVVVTLMMLLFSGREMSLLVADVFHGIKTMWFAITILLFTWLIGSIVKDLKVAALLASWADLYLSNHFLLSGMFILCAVMAFTTGSSWGTFAIMIPIGGEIAHIIHPELLIPALSAVMAGSVFGDHCSPISDTSVLSATSSGCQPHQHVITQLPFAFIGALSALVGFQSINYGLPYAVSIGLVFTTALLVLWIRYGLMNNRQSKLQSNEYRSH</sequence>
<keyword evidence="2" id="KW-1003">Cell membrane</keyword>
<feature type="domain" description="Na+/H+ antiporter NhaC-like C-terminal" evidence="6">
    <location>
        <begin position="160"/>
        <end position="453"/>
    </location>
</feature>
<evidence type="ECO:0000256" key="1">
    <source>
        <dbReference type="ARBA" id="ARBA00004651"/>
    </source>
</evidence>
<dbReference type="Proteomes" id="UP000273022">
    <property type="component" value="Unassembled WGS sequence"/>
</dbReference>
<dbReference type="InterPro" id="IPR018461">
    <property type="entry name" value="Na/H_Antiport_NhaC-like_C"/>
</dbReference>
<proteinExistence type="predicted"/>
<dbReference type="Pfam" id="PF03553">
    <property type="entry name" value="Na_H_antiporter"/>
    <property type="match status" value="1"/>
</dbReference>
<gene>
    <name evidence="7" type="ORF">D5R81_16705</name>
</gene>
<reference evidence="7 8" key="1">
    <citation type="submission" date="2018-09" db="EMBL/GenBank/DDBJ databases">
        <title>Phylogeny of the Shewanellaceae, and recommendation for two new genera, Pseudoshewanella and Parashewanella.</title>
        <authorList>
            <person name="Wang G."/>
        </authorList>
    </citation>
    <scope>NUCLEOTIDE SEQUENCE [LARGE SCALE GENOMIC DNA]</scope>
    <source>
        <strain evidence="7 8">KCTC 22492</strain>
    </source>
</reference>
<evidence type="ECO:0000256" key="5">
    <source>
        <dbReference type="ARBA" id="ARBA00023136"/>
    </source>
</evidence>
<comment type="caution">
    <text evidence="7">The sequence shown here is derived from an EMBL/GenBank/DDBJ whole genome shotgun (WGS) entry which is preliminary data.</text>
</comment>
<dbReference type="PANTHER" id="PTHR43478:SF3">
    <property type="entry name" value="LYSINE TRANSPORTER LYSW"/>
    <property type="match status" value="1"/>
</dbReference>
<evidence type="ECO:0000256" key="4">
    <source>
        <dbReference type="ARBA" id="ARBA00022989"/>
    </source>
</evidence>
<dbReference type="EMBL" id="QYYH01000138">
    <property type="protein sequence ID" value="RJY07052.1"/>
    <property type="molecule type" value="Genomic_DNA"/>
</dbReference>
<protein>
    <submittedName>
        <fullName evidence="7">Sodium:proton antiporter</fullName>
    </submittedName>
</protein>
<keyword evidence="3" id="KW-0812">Transmembrane</keyword>
<keyword evidence="4" id="KW-1133">Transmembrane helix</keyword>
<keyword evidence="5" id="KW-0472">Membrane</keyword>
<accession>A0A3A6U2G0</accession>
<name>A0A3A6U2G0_9GAMM</name>
<dbReference type="OrthoDB" id="9762978at2"/>
<evidence type="ECO:0000313" key="7">
    <source>
        <dbReference type="EMBL" id="RJY07052.1"/>
    </source>
</evidence>
<evidence type="ECO:0000313" key="8">
    <source>
        <dbReference type="Proteomes" id="UP000273022"/>
    </source>
</evidence>
<dbReference type="RefSeq" id="WP_121854760.1">
    <property type="nucleotide sequence ID" value="NZ_CP037952.1"/>
</dbReference>
<dbReference type="GO" id="GO:0005886">
    <property type="term" value="C:plasma membrane"/>
    <property type="evidence" value="ECO:0007669"/>
    <property type="project" value="UniProtKB-SubCell"/>
</dbReference>
<comment type="subcellular location">
    <subcellularLocation>
        <location evidence="1">Cell membrane</location>
        <topology evidence="1">Multi-pass membrane protein</topology>
    </subcellularLocation>
</comment>
<dbReference type="PANTHER" id="PTHR43478">
    <property type="entry name" value="NA+/H+ ANTIPORTER-RELATED"/>
    <property type="match status" value="1"/>
</dbReference>
<evidence type="ECO:0000256" key="3">
    <source>
        <dbReference type="ARBA" id="ARBA00022692"/>
    </source>
</evidence>
<evidence type="ECO:0000259" key="6">
    <source>
        <dbReference type="Pfam" id="PF03553"/>
    </source>
</evidence>
<dbReference type="AlphaFoldDB" id="A0A3A6U2G0"/>
<organism evidence="7 8">
    <name type="scientific">Parashewanella spongiae</name>
    <dbReference type="NCBI Taxonomy" id="342950"/>
    <lineage>
        <taxon>Bacteria</taxon>
        <taxon>Pseudomonadati</taxon>
        <taxon>Pseudomonadota</taxon>
        <taxon>Gammaproteobacteria</taxon>
        <taxon>Alteromonadales</taxon>
        <taxon>Shewanellaceae</taxon>
        <taxon>Parashewanella</taxon>
    </lineage>
</organism>
<evidence type="ECO:0000256" key="2">
    <source>
        <dbReference type="ARBA" id="ARBA00022475"/>
    </source>
</evidence>